<keyword evidence="2" id="KW-0472">Membrane</keyword>
<evidence type="ECO:0000313" key="4">
    <source>
        <dbReference type="Proteomes" id="UP001209083"/>
    </source>
</evidence>
<keyword evidence="2" id="KW-0812">Transmembrane</keyword>
<evidence type="ECO:0000313" key="3">
    <source>
        <dbReference type="EMBL" id="WGW12653.1"/>
    </source>
</evidence>
<evidence type="ECO:0000256" key="1">
    <source>
        <dbReference type="SAM" id="MobiDB-lite"/>
    </source>
</evidence>
<keyword evidence="4" id="KW-1185">Reference proteome</keyword>
<dbReference type="EMBL" id="CP090958">
    <property type="protein sequence ID" value="WGW12653.1"/>
    <property type="molecule type" value="Genomic_DNA"/>
</dbReference>
<proteinExistence type="predicted"/>
<accession>A0ABY8QUI9</accession>
<dbReference type="RefSeq" id="WP_349639457.1">
    <property type="nucleotide sequence ID" value="NZ_CP090958.1"/>
</dbReference>
<dbReference type="Proteomes" id="UP001209083">
    <property type="component" value="Chromosome"/>
</dbReference>
<evidence type="ECO:0000256" key="2">
    <source>
        <dbReference type="SAM" id="Phobius"/>
    </source>
</evidence>
<keyword evidence="2" id="KW-1133">Transmembrane helix</keyword>
<protein>
    <submittedName>
        <fullName evidence="3">Uncharacterized protein</fullName>
    </submittedName>
</protein>
<gene>
    <name evidence="3" type="ORF">LWF01_02465</name>
</gene>
<feature type="region of interest" description="Disordered" evidence="1">
    <location>
        <begin position="1"/>
        <end position="28"/>
    </location>
</feature>
<feature type="transmembrane region" description="Helical" evidence="2">
    <location>
        <begin position="38"/>
        <end position="61"/>
    </location>
</feature>
<name>A0ABY8QUI9_9MICO</name>
<feature type="transmembrane region" description="Helical" evidence="2">
    <location>
        <begin position="67"/>
        <end position="88"/>
    </location>
</feature>
<reference evidence="3 4" key="1">
    <citation type="submission" date="2023-05" db="EMBL/GenBank/DDBJ databases">
        <title>Lithophilousrod everest ZFBP1038 complete genpme.</title>
        <authorList>
            <person name="Tian M."/>
        </authorList>
    </citation>
    <scope>NUCLEOTIDE SEQUENCE [LARGE SCALE GENOMIC DNA]</scope>
    <source>
        <strain evidence="3 4">ZFBP1038</strain>
    </source>
</reference>
<sequence length="97" mass="10306">MSRQTASPLDDSVLPPLTGPGDRSGERPGAIDAMLTRLLVGLTIVSLVALALDVVPSLIGADSLSDWVTWLPMIGFPAAFIVLLVLLARAIMRRRSL</sequence>
<organism evidence="3 4">
    <name type="scientific">Saxibacter everestensis</name>
    <dbReference type="NCBI Taxonomy" id="2909229"/>
    <lineage>
        <taxon>Bacteria</taxon>
        <taxon>Bacillati</taxon>
        <taxon>Actinomycetota</taxon>
        <taxon>Actinomycetes</taxon>
        <taxon>Micrococcales</taxon>
        <taxon>Brevibacteriaceae</taxon>
        <taxon>Saxibacter</taxon>
    </lineage>
</organism>